<dbReference type="SUPFAM" id="SSF48208">
    <property type="entry name" value="Six-hairpin glycosidases"/>
    <property type="match status" value="1"/>
</dbReference>
<dbReference type="Proteomes" id="UP001589643">
    <property type="component" value="Unassembled WGS sequence"/>
</dbReference>
<keyword evidence="9" id="KW-1185">Reference proteome</keyword>
<evidence type="ECO:0000259" key="7">
    <source>
        <dbReference type="Pfam" id="PF17390"/>
    </source>
</evidence>
<sequence length="844" mass="92251">MTRLHRLTVDHDVDRVGTGPRPLFGWEIVTDEPGSRQTSWRLEVRDARGVVVWDSGVVADDRSVDIAYAGLPLAALARHRWRVEVETTAGPVTGDGTFVTGVVDADWRGARWIGAAEPSAAAPIVRGAFTLDAEPIEAYLVVAAGGLAHVELDGRPVDDSVLGPGFTDYDVVAQYTVVDLTDRLTRGAHVLTAELGRGFYGMRGRNTWNWETAPWHDDPCVRLLLVVRGADGEQTVVTDDTWRAVDGATTSDDLYAGEDFDARRRVAGVGSADTDVSGWPRVRMATGPAGAPEPQRQPPIVVAGHLEPESVVELGEGQWVVGFERVIAGWVEIEAEGAAGDVIELRFGETLEPDGTPNYEDEKGYFDGRFQTDRIILDDTGVDGPLRWHPRFTWHGFRYVEVRAPRLPRLRAAIVHTRAPRIGRFSCSDPLLNTIHELTVRTIVSNLHGIPTDTPKYEKNGWTGDGMVGARMMLQNLDTHELLAKWTADIAHSRHGAGAPEVIAPHGGWRMDWSPAPTWHSALLLVPWEVHLQRGDRDVLAAVWPDARDYLRFEIDRSPGGIAETTLGDWVAPDTDAGGGNPPEDARVAATAFLIAMCDTAARIAVELGEPADEWLAAAQRSREAFVATFWDADRAEVRGVGDDGYRQAHAVLALAFDILPEDARQPAADRLAADVRDRGDHLWTGALATKHILPVLTRFGHADAAVAVATQTTFPSWGHWVELGATSLWEHWKPESRSRGHYFLGTIDDWLYGDVAGLRPLAAGWRRAGIEPRVTAMSLTSAEGSVRTPYGDLSVRWRRGGEDLAPDEVELTCEVPVGITAEVVLPGVRREVGSGVHTLRAHV</sequence>
<dbReference type="InterPro" id="IPR008902">
    <property type="entry name" value="Rhamnosid_concanavalin"/>
</dbReference>
<dbReference type="Gene3D" id="2.60.120.260">
    <property type="entry name" value="Galactose-binding domain-like"/>
    <property type="match status" value="2"/>
</dbReference>
<keyword evidence="3 8" id="KW-0378">Hydrolase</keyword>
<feature type="domain" description="Alpha-L-rhamnosidase C-terminal" evidence="7">
    <location>
        <begin position="758"/>
        <end position="839"/>
    </location>
</feature>
<feature type="domain" description="Alpha-L-rhamnosidase concanavalin-like" evidence="4">
    <location>
        <begin position="314"/>
        <end position="404"/>
    </location>
</feature>
<evidence type="ECO:0000259" key="5">
    <source>
        <dbReference type="Pfam" id="PF08531"/>
    </source>
</evidence>
<evidence type="ECO:0000256" key="2">
    <source>
        <dbReference type="ARBA" id="ARBA00012652"/>
    </source>
</evidence>
<evidence type="ECO:0000259" key="6">
    <source>
        <dbReference type="Pfam" id="PF17389"/>
    </source>
</evidence>
<dbReference type="EMBL" id="JBHLHV010000001">
    <property type="protein sequence ID" value="MFB8891543.1"/>
    <property type="molecule type" value="Genomic_DNA"/>
</dbReference>
<dbReference type="Gene3D" id="2.60.40.10">
    <property type="entry name" value="Immunoglobulins"/>
    <property type="match status" value="1"/>
</dbReference>
<proteinExistence type="predicted"/>
<reference evidence="8 9" key="1">
    <citation type="submission" date="2024-08" db="EMBL/GenBank/DDBJ databases">
        <title>Heavy metals resistant antinobacteria isolated from wastewater.</title>
        <authorList>
            <person name="Roman Ponce B."/>
            <person name="Blanco Mercado M.A."/>
            <person name="Avila Aldana I.N."/>
            <person name="Morales Arrieta S."/>
        </authorList>
    </citation>
    <scope>NUCLEOTIDE SEQUENCE [LARGE SCALE GENOMIC DNA]</scope>
    <source>
        <strain evidence="9">sma-1</strain>
    </source>
</reference>
<evidence type="ECO:0000313" key="8">
    <source>
        <dbReference type="EMBL" id="MFB8891543.1"/>
    </source>
</evidence>
<dbReference type="InterPro" id="IPR016007">
    <property type="entry name" value="Alpha_rhamnosid"/>
</dbReference>
<comment type="catalytic activity">
    <reaction evidence="1">
        <text>Hydrolysis of terminal non-reducing alpha-L-rhamnose residues in alpha-L-rhamnosides.</text>
        <dbReference type="EC" id="3.2.1.40"/>
    </reaction>
</comment>
<dbReference type="InterPro" id="IPR008928">
    <property type="entry name" value="6-hairpin_glycosidase_sf"/>
</dbReference>
<dbReference type="InterPro" id="IPR013783">
    <property type="entry name" value="Ig-like_fold"/>
</dbReference>
<dbReference type="RefSeq" id="WP_378715995.1">
    <property type="nucleotide sequence ID" value="NZ_JBHLHV010000001.1"/>
</dbReference>
<protein>
    <recommendedName>
        <fullName evidence="2">alpha-L-rhamnosidase</fullName>
        <ecNumber evidence="2">3.2.1.40</ecNumber>
    </recommendedName>
</protein>
<dbReference type="EC" id="3.2.1.40" evidence="2"/>
<dbReference type="Gene3D" id="2.60.420.10">
    <property type="entry name" value="Maltose phosphorylase, domain 3"/>
    <property type="match status" value="1"/>
</dbReference>
<evidence type="ECO:0000256" key="3">
    <source>
        <dbReference type="ARBA" id="ARBA00022801"/>
    </source>
</evidence>
<dbReference type="InterPro" id="IPR013737">
    <property type="entry name" value="Bac_rhamnosid_N"/>
</dbReference>
<dbReference type="Pfam" id="PF08531">
    <property type="entry name" value="Bac_rhamnosid_N"/>
    <property type="match status" value="1"/>
</dbReference>
<evidence type="ECO:0000259" key="4">
    <source>
        <dbReference type="Pfam" id="PF05592"/>
    </source>
</evidence>
<organism evidence="8 9">
    <name type="scientific">Microbacterium plantarum</name>
    <dbReference type="NCBI Taxonomy" id="1816425"/>
    <lineage>
        <taxon>Bacteria</taxon>
        <taxon>Bacillati</taxon>
        <taxon>Actinomycetota</taxon>
        <taxon>Actinomycetes</taxon>
        <taxon>Micrococcales</taxon>
        <taxon>Microbacteriaceae</taxon>
        <taxon>Microbacterium</taxon>
    </lineage>
</organism>
<feature type="domain" description="Alpha-L-rhamnosidase six-hairpin glycosidase" evidence="6">
    <location>
        <begin position="421"/>
        <end position="755"/>
    </location>
</feature>
<gene>
    <name evidence="8" type="ORF">AB7P39_01660</name>
</gene>
<dbReference type="InterPro" id="IPR035396">
    <property type="entry name" value="Bac_rhamnosid6H"/>
</dbReference>
<comment type="caution">
    <text evidence="8">The sequence shown here is derived from an EMBL/GenBank/DDBJ whole genome shotgun (WGS) entry which is preliminary data.</text>
</comment>
<dbReference type="Gene3D" id="1.50.10.10">
    <property type="match status" value="1"/>
</dbReference>
<dbReference type="Pfam" id="PF17389">
    <property type="entry name" value="Bac_rhamnosid6H"/>
    <property type="match status" value="1"/>
</dbReference>
<evidence type="ECO:0000313" key="9">
    <source>
        <dbReference type="Proteomes" id="UP001589643"/>
    </source>
</evidence>
<accession>A0ABV5ENK1</accession>
<dbReference type="PANTHER" id="PTHR33307">
    <property type="entry name" value="ALPHA-RHAMNOSIDASE (EUROFUNG)"/>
    <property type="match status" value="1"/>
</dbReference>
<name>A0ABV5ENK1_9MICO</name>
<dbReference type="InterPro" id="IPR012341">
    <property type="entry name" value="6hp_glycosidase-like_sf"/>
</dbReference>
<dbReference type="InterPro" id="IPR035398">
    <property type="entry name" value="Bac_rhamnosid_C"/>
</dbReference>
<dbReference type="Pfam" id="PF17390">
    <property type="entry name" value="Bac_rhamnosid_C"/>
    <property type="match status" value="1"/>
</dbReference>
<dbReference type="Pfam" id="PF05592">
    <property type="entry name" value="Bac_rhamnosid"/>
    <property type="match status" value="1"/>
</dbReference>
<dbReference type="Pfam" id="PF25788">
    <property type="entry name" value="Ig_Rha78A_N"/>
    <property type="match status" value="1"/>
</dbReference>
<feature type="domain" description="Bacterial alpha-L-rhamnosidase N-terminal" evidence="5">
    <location>
        <begin position="135"/>
        <end position="302"/>
    </location>
</feature>
<evidence type="ECO:0000256" key="1">
    <source>
        <dbReference type="ARBA" id="ARBA00001445"/>
    </source>
</evidence>
<dbReference type="PANTHER" id="PTHR33307:SF6">
    <property type="entry name" value="ALPHA-RHAMNOSIDASE (EUROFUNG)-RELATED"/>
    <property type="match status" value="1"/>
</dbReference>
<dbReference type="GO" id="GO:0016787">
    <property type="term" value="F:hydrolase activity"/>
    <property type="evidence" value="ECO:0007669"/>
    <property type="project" value="UniProtKB-KW"/>
</dbReference>